<dbReference type="EMBL" id="QXTF01000001">
    <property type="protein sequence ID" value="RIX32254.1"/>
    <property type="molecule type" value="Genomic_DNA"/>
</dbReference>
<protein>
    <submittedName>
        <fullName evidence="1">Uncharacterized protein</fullName>
    </submittedName>
</protein>
<dbReference type="PROSITE" id="PS51257">
    <property type="entry name" value="PROKAR_LIPOPROTEIN"/>
    <property type="match status" value="1"/>
</dbReference>
<sequence>MKSHAISLSIVIALAGCSGRFGEAANENTATDSSNDPPLPVDGKSAARFLGITKSGQPDGHPATRSPVSEGVIDSKSAQGAGHVLQRFGALLEQRDFADARTLWSDGGTASGLTETEFIAAYNKYAEIHSNVGAPGRPQGAAGSIYIDVPFRLYGTLKDGKPFNLVGPITLRRINEVDGSTEEQRRWHIARSGLKSCP</sequence>
<gene>
    <name evidence="1" type="ORF">D3M59_04645</name>
</gene>
<dbReference type="AlphaFoldDB" id="A0A418Q318"/>
<dbReference type="Proteomes" id="UP000285023">
    <property type="component" value="Unassembled WGS sequence"/>
</dbReference>
<name>A0A418Q318_9SPHN</name>
<comment type="caution">
    <text evidence="1">The sequence shown here is derived from an EMBL/GenBank/DDBJ whole genome shotgun (WGS) entry which is preliminary data.</text>
</comment>
<reference evidence="1 2" key="1">
    <citation type="submission" date="2018-09" db="EMBL/GenBank/DDBJ databases">
        <title>Sphingomonas sp. DAC4.</title>
        <authorList>
            <person name="Seo T."/>
        </authorList>
    </citation>
    <scope>NUCLEOTIDE SEQUENCE [LARGE SCALE GENOMIC DNA]</scope>
    <source>
        <strain evidence="1 2">DAC4</strain>
    </source>
</reference>
<evidence type="ECO:0000313" key="1">
    <source>
        <dbReference type="EMBL" id="RIX32254.1"/>
    </source>
</evidence>
<dbReference type="OrthoDB" id="485556at2"/>
<organism evidence="1 2">
    <name type="scientific">Sphingomonas edaphi</name>
    <dbReference type="NCBI Taxonomy" id="2315689"/>
    <lineage>
        <taxon>Bacteria</taxon>
        <taxon>Pseudomonadati</taxon>
        <taxon>Pseudomonadota</taxon>
        <taxon>Alphaproteobacteria</taxon>
        <taxon>Sphingomonadales</taxon>
        <taxon>Sphingomonadaceae</taxon>
        <taxon>Sphingomonas</taxon>
    </lineage>
</organism>
<accession>A0A418Q318</accession>
<keyword evidence="2" id="KW-1185">Reference proteome</keyword>
<dbReference type="RefSeq" id="WP_119532018.1">
    <property type="nucleotide sequence ID" value="NZ_QXTF01000001.1"/>
</dbReference>
<evidence type="ECO:0000313" key="2">
    <source>
        <dbReference type="Proteomes" id="UP000285023"/>
    </source>
</evidence>
<proteinExistence type="predicted"/>